<dbReference type="EC" id="4.2.99.18" evidence="2"/>
<feature type="region of interest" description="Disordered" evidence="34">
    <location>
        <begin position="337"/>
        <end position="382"/>
    </location>
</feature>
<keyword evidence="14" id="KW-0539">Nucleus</keyword>
<feature type="binding site" evidence="33">
    <location>
        <position position="274"/>
    </location>
    <ligand>
        <name>Fe cation</name>
        <dbReference type="ChEBI" id="CHEBI:24875"/>
        <note>catalytic</note>
    </ligand>
</feature>
<evidence type="ECO:0000256" key="7">
    <source>
        <dbReference type="ARBA" id="ARBA00022964"/>
    </source>
</evidence>
<evidence type="ECO:0000256" key="13">
    <source>
        <dbReference type="ARBA" id="ARBA00023239"/>
    </source>
</evidence>
<evidence type="ECO:0000256" key="4">
    <source>
        <dbReference type="ARBA" id="ARBA00022763"/>
    </source>
</evidence>
<dbReference type="PROSITE" id="PS51471">
    <property type="entry name" value="FE2OG_OXY"/>
    <property type="match status" value="1"/>
</dbReference>
<evidence type="ECO:0000256" key="28">
    <source>
        <dbReference type="ARBA" id="ARBA00077991"/>
    </source>
</evidence>
<dbReference type="GO" id="GO:0141137">
    <property type="term" value="P:positive regulation of gene expression, epigenetic"/>
    <property type="evidence" value="ECO:0007669"/>
    <property type="project" value="UniProtKB-ARBA"/>
</dbReference>
<dbReference type="Proteomes" id="UP000265120">
    <property type="component" value="Chromosome 1"/>
</dbReference>
<keyword evidence="15" id="KW-0511">Multifunctional enzyme</keyword>
<comment type="catalytic activity">
    <reaction evidence="16">
        <text>an N(1)-methyladenosine in tRNA + 2-oxoglutarate + O2 = an adenosine in tRNA + formaldehyde + succinate + CO2</text>
        <dbReference type="Rhea" id="RHEA:54576"/>
        <dbReference type="Rhea" id="RHEA-COMP:10242"/>
        <dbReference type="Rhea" id="RHEA-COMP:12312"/>
        <dbReference type="ChEBI" id="CHEBI:15379"/>
        <dbReference type="ChEBI" id="CHEBI:16526"/>
        <dbReference type="ChEBI" id="CHEBI:16810"/>
        <dbReference type="ChEBI" id="CHEBI:16842"/>
        <dbReference type="ChEBI" id="CHEBI:30031"/>
        <dbReference type="ChEBI" id="CHEBI:74411"/>
        <dbReference type="ChEBI" id="CHEBI:74491"/>
    </reaction>
</comment>
<evidence type="ECO:0000256" key="15">
    <source>
        <dbReference type="ARBA" id="ARBA00023268"/>
    </source>
</evidence>
<feature type="compositionally biased region" description="Basic and acidic residues" evidence="34">
    <location>
        <begin position="350"/>
        <end position="368"/>
    </location>
</feature>
<dbReference type="CTD" id="8846"/>
<keyword evidence="11" id="KW-0804">Transcription</keyword>
<evidence type="ECO:0000256" key="14">
    <source>
        <dbReference type="ARBA" id="ARBA00023242"/>
    </source>
</evidence>
<organism evidence="36 37">
    <name type="scientific">Cynoglossus semilaevis</name>
    <name type="common">Tongue sole</name>
    <dbReference type="NCBI Taxonomy" id="244447"/>
    <lineage>
        <taxon>Eukaryota</taxon>
        <taxon>Metazoa</taxon>
        <taxon>Chordata</taxon>
        <taxon>Craniata</taxon>
        <taxon>Vertebrata</taxon>
        <taxon>Euteleostomi</taxon>
        <taxon>Actinopterygii</taxon>
        <taxon>Neopterygii</taxon>
        <taxon>Teleostei</taxon>
        <taxon>Neoteleostei</taxon>
        <taxon>Acanthomorphata</taxon>
        <taxon>Carangaria</taxon>
        <taxon>Pleuronectiformes</taxon>
        <taxon>Pleuronectoidei</taxon>
        <taxon>Cynoglossidae</taxon>
        <taxon>Cynoglossinae</taxon>
        <taxon>Cynoglossus</taxon>
    </lineage>
</organism>
<dbReference type="AlphaFoldDB" id="A0A3P8WJ25"/>
<evidence type="ECO:0000256" key="17">
    <source>
        <dbReference type="ARBA" id="ARBA00050106"/>
    </source>
</evidence>
<dbReference type="GeneID" id="103383407"/>
<comment type="catalytic activity">
    <reaction evidence="21">
        <text>an N(6)-methyl-2'-deoxyadenosine in DNA + 2-oxoglutarate + O2 = a 2'-deoxyadenosine in DNA + formaldehyde + succinate + CO2</text>
        <dbReference type="Rhea" id="RHEA:49524"/>
        <dbReference type="Rhea" id="RHEA-COMP:12418"/>
        <dbReference type="Rhea" id="RHEA-COMP:12419"/>
        <dbReference type="ChEBI" id="CHEBI:15379"/>
        <dbReference type="ChEBI" id="CHEBI:16526"/>
        <dbReference type="ChEBI" id="CHEBI:16810"/>
        <dbReference type="ChEBI" id="CHEBI:16842"/>
        <dbReference type="ChEBI" id="CHEBI:30031"/>
        <dbReference type="ChEBI" id="CHEBI:90615"/>
        <dbReference type="ChEBI" id="CHEBI:90616"/>
        <dbReference type="EC" id="1.14.11.51"/>
    </reaction>
</comment>
<evidence type="ECO:0000256" key="32">
    <source>
        <dbReference type="ARBA" id="ARBA00081604"/>
    </source>
</evidence>
<dbReference type="Gene3D" id="2.60.120.590">
    <property type="entry name" value="Alpha-ketoglutarate-dependent dioxygenase AlkB-like"/>
    <property type="match status" value="1"/>
</dbReference>
<dbReference type="PANTHER" id="PTHR16557:SF2">
    <property type="entry name" value="NUCLEIC ACID DIOXYGENASE ALKBH1"/>
    <property type="match status" value="1"/>
</dbReference>
<dbReference type="InterPro" id="IPR027450">
    <property type="entry name" value="AlkB-like"/>
</dbReference>
<evidence type="ECO:0000256" key="34">
    <source>
        <dbReference type="SAM" id="MobiDB-lite"/>
    </source>
</evidence>
<dbReference type="GO" id="GO:1990983">
    <property type="term" value="P:regulation of translational initiation by tRNA modification"/>
    <property type="evidence" value="ECO:0007669"/>
    <property type="project" value="UniProtKB-ARBA"/>
</dbReference>
<evidence type="ECO:0000256" key="9">
    <source>
        <dbReference type="ARBA" id="ARBA00023004"/>
    </source>
</evidence>
<dbReference type="OrthoDB" id="6614653at2759"/>
<comment type="catalytic activity">
    <reaction evidence="20">
        <text>an N(3)-methylcytidine in mRNA + 2-oxoglutarate + O2 = a cytidine in mRNA + formaldehyde + succinate + CO2</text>
        <dbReference type="Rhea" id="RHEA:60920"/>
        <dbReference type="Rhea" id="RHEA-COMP:15145"/>
        <dbReference type="Rhea" id="RHEA-COMP:15713"/>
        <dbReference type="ChEBI" id="CHEBI:15379"/>
        <dbReference type="ChEBI" id="CHEBI:16526"/>
        <dbReference type="ChEBI" id="CHEBI:16810"/>
        <dbReference type="ChEBI" id="CHEBI:16842"/>
        <dbReference type="ChEBI" id="CHEBI:30031"/>
        <dbReference type="ChEBI" id="CHEBI:74894"/>
        <dbReference type="ChEBI" id="CHEBI:82748"/>
    </reaction>
    <physiologicalReaction direction="left-to-right" evidence="20">
        <dbReference type="Rhea" id="RHEA:60921"/>
    </physiologicalReaction>
</comment>
<keyword evidence="37" id="KW-1185">Reference proteome</keyword>
<evidence type="ECO:0000256" key="21">
    <source>
        <dbReference type="ARBA" id="ARBA00052866"/>
    </source>
</evidence>
<evidence type="ECO:0000256" key="18">
    <source>
        <dbReference type="ARBA" id="ARBA00050564"/>
    </source>
</evidence>
<evidence type="ECO:0000256" key="20">
    <source>
        <dbReference type="ARBA" id="ARBA00052237"/>
    </source>
</evidence>
<keyword evidence="4" id="KW-0227">DNA damage</keyword>
<dbReference type="GO" id="GO:0035516">
    <property type="term" value="F:broad specificity oxidative DNA demethylase activity"/>
    <property type="evidence" value="ECO:0007669"/>
    <property type="project" value="UniProtKB-EC"/>
</dbReference>
<dbReference type="FunFam" id="2.60.120.590:FF:000006">
    <property type="entry name" value="AlkB homolog 1, histone H2A dioxygenase"/>
    <property type="match status" value="1"/>
</dbReference>
<evidence type="ECO:0000256" key="31">
    <source>
        <dbReference type="ARBA" id="ARBA00080514"/>
    </source>
</evidence>
<evidence type="ECO:0000256" key="1">
    <source>
        <dbReference type="ARBA" id="ARBA00004123"/>
    </source>
</evidence>
<dbReference type="GeneTree" id="ENSGT00390000004599"/>
<evidence type="ECO:0000256" key="5">
    <source>
        <dbReference type="ARBA" id="ARBA00022800"/>
    </source>
</evidence>
<evidence type="ECO:0000256" key="6">
    <source>
        <dbReference type="ARBA" id="ARBA00022845"/>
    </source>
</evidence>
<dbReference type="SUPFAM" id="SSF51197">
    <property type="entry name" value="Clavaminate synthase-like"/>
    <property type="match status" value="1"/>
</dbReference>
<dbReference type="InterPro" id="IPR005123">
    <property type="entry name" value="Oxoglu/Fe-dep_dioxygenase_dom"/>
</dbReference>
<dbReference type="OMA" id="YKRRDPP"/>
<feature type="binding site" evidence="33">
    <location>
        <position position="220"/>
    </location>
    <ligand>
        <name>Fe cation</name>
        <dbReference type="ChEBI" id="CHEBI:24875"/>
        <note>catalytic</note>
    </ligand>
</feature>
<evidence type="ECO:0000256" key="30">
    <source>
        <dbReference type="ARBA" id="ARBA00080338"/>
    </source>
</evidence>
<dbReference type="InterPro" id="IPR037151">
    <property type="entry name" value="AlkB-like_sf"/>
</dbReference>
<evidence type="ECO:0000256" key="24">
    <source>
        <dbReference type="ARBA" id="ARBA00066725"/>
    </source>
</evidence>
<keyword evidence="10" id="KW-0805">Transcription regulation</keyword>
<dbReference type="GO" id="GO:0005737">
    <property type="term" value="C:cytoplasm"/>
    <property type="evidence" value="ECO:0007669"/>
    <property type="project" value="TreeGrafter"/>
</dbReference>
<feature type="domain" description="Fe2OG dioxygenase" evidence="35">
    <location>
        <begin position="200"/>
        <end position="334"/>
    </location>
</feature>
<dbReference type="InParanoid" id="A0A3P8WJ25"/>
<keyword evidence="6" id="KW-0810">Translation regulation</keyword>
<evidence type="ECO:0000256" key="29">
    <source>
        <dbReference type="ARBA" id="ARBA00079723"/>
    </source>
</evidence>
<evidence type="ECO:0000256" key="33">
    <source>
        <dbReference type="PIRSR" id="PIRSR604574-2"/>
    </source>
</evidence>
<sequence length="382" mass="42694">MASPKMAASIVESGEDAFRKIFKYYKRRDPPPDFSAIIDFSRGAHNERVVPVKLNLANVTDEEAARVGLQPVRDWRAFGLQGYPGFLVISNPFLSGSQSFWVRQCLKTYPQKPNICNLDMHMSPSDTQDIWGKSLQSLSHPPSGRKEPKTLLEKLRWVTLGYHYNWETKTYSANHHTAFPADLHLLSLKISAACGFPGFQAEAGILNYYRSDSSLGIHVDESELDHSRPLLSLSFGQSAIFLLGGTQRQDPPVAMYMHSGDVMVMSGHSRLLYHAVPRIVPPPGGQSMLDKEGCSLSPSLHNNTVVEQVSEPDWTVCSRYIQSSRVNVTVRQVLGPGQCFPDSPSLSKRTNVEETDSYHDTPDREDMKRKRSGSTHSDSEQT</sequence>
<evidence type="ECO:0000256" key="16">
    <source>
        <dbReference type="ARBA" id="ARBA00047457"/>
    </source>
</evidence>
<evidence type="ECO:0000313" key="36">
    <source>
        <dbReference type="Ensembl" id="ENSCSEP00000024680.1"/>
    </source>
</evidence>
<evidence type="ECO:0000256" key="19">
    <source>
        <dbReference type="ARBA" id="ARBA00052138"/>
    </source>
</evidence>
<evidence type="ECO:0000256" key="22">
    <source>
        <dbReference type="ARBA" id="ARBA00063554"/>
    </source>
</evidence>
<evidence type="ECO:0000256" key="2">
    <source>
        <dbReference type="ARBA" id="ARBA00012720"/>
    </source>
</evidence>
<evidence type="ECO:0000256" key="8">
    <source>
        <dbReference type="ARBA" id="ARBA00023002"/>
    </source>
</evidence>
<evidence type="ECO:0000256" key="27">
    <source>
        <dbReference type="ARBA" id="ARBA00076973"/>
    </source>
</evidence>
<evidence type="ECO:0000313" key="37">
    <source>
        <dbReference type="Proteomes" id="UP000265120"/>
    </source>
</evidence>
<reference evidence="36" key="2">
    <citation type="submission" date="2025-08" db="UniProtKB">
        <authorList>
            <consortium name="Ensembl"/>
        </authorList>
    </citation>
    <scope>IDENTIFICATION</scope>
</reference>
<keyword evidence="5" id="KW-0692">RNA repair</keyword>
<dbReference type="EC" id="1.14.11.51" evidence="23"/>
<comment type="catalytic activity">
    <reaction evidence="17">
        <text>a methylated nucleobase within DNA + 2-oxoglutarate + O2 = a nucleobase within DNA + formaldehyde + succinate + CO2</text>
        <dbReference type="Rhea" id="RHEA:30299"/>
        <dbReference type="Rhea" id="RHEA-COMP:12192"/>
        <dbReference type="Rhea" id="RHEA-COMP:12193"/>
        <dbReference type="ChEBI" id="CHEBI:15379"/>
        <dbReference type="ChEBI" id="CHEBI:16526"/>
        <dbReference type="ChEBI" id="CHEBI:16810"/>
        <dbReference type="ChEBI" id="CHEBI:16842"/>
        <dbReference type="ChEBI" id="CHEBI:30031"/>
        <dbReference type="ChEBI" id="CHEBI:32875"/>
        <dbReference type="ChEBI" id="CHEBI:64428"/>
        <dbReference type="EC" id="1.14.11.33"/>
    </reaction>
</comment>
<dbReference type="PANTHER" id="PTHR16557">
    <property type="entry name" value="ALKYLATED DNA REPAIR PROTEIN ALKB-RELATED"/>
    <property type="match status" value="1"/>
</dbReference>
<protein>
    <recommendedName>
        <fullName evidence="25">Nucleic acid dioxygenase ALKBH1</fullName>
        <ecNumber evidence="24">1.14.11.33</ecNumber>
        <ecNumber evidence="23">1.14.11.51</ecNumber>
        <ecNumber evidence="2">4.2.99.18</ecNumber>
    </recommendedName>
    <alternativeName>
        <fullName evidence="28">Alkylated DNA repair protein alkB homolog 1</fullName>
    </alternativeName>
    <alternativeName>
        <fullName evidence="30">Alpha-ketoglutarate-dependent dioxygenase ABH1</fullName>
    </alternativeName>
    <alternativeName>
        <fullName evidence="26">DNA 6mA demethylase</fullName>
    </alternativeName>
    <alternativeName>
        <fullName evidence="27">DNA N6-methyl adenine demethylase ALKBH1</fullName>
    </alternativeName>
    <alternativeName>
        <fullName evidence="32">DNA lyase ABH1</fullName>
    </alternativeName>
    <alternativeName>
        <fullName evidence="29">DNA oxidative demethylase ALKBH1</fullName>
    </alternativeName>
    <alternativeName>
        <fullName evidence="31">mRNA N(3)-methylcytidine demethylase</fullName>
    </alternativeName>
</protein>
<comment type="subcellular location">
    <subcellularLocation>
        <location evidence="1">Nucleus</location>
    </subcellularLocation>
</comment>
<evidence type="ECO:0000256" key="26">
    <source>
        <dbReference type="ARBA" id="ARBA00076476"/>
    </source>
</evidence>
<keyword evidence="3 33" id="KW-0479">Metal-binding</keyword>
<dbReference type="GO" id="GO:0006281">
    <property type="term" value="P:DNA repair"/>
    <property type="evidence" value="ECO:0007669"/>
    <property type="project" value="UniProtKB-KW"/>
</dbReference>
<dbReference type="RefSeq" id="XP_008314729.2">
    <property type="nucleotide sequence ID" value="XM_008316507.2"/>
</dbReference>
<dbReference type="Ensembl" id="ENSCSET00000025012.1">
    <property type="protein sequence ID" value="ENSCSEP00000024680.1"/>
    <property type="gene ID" value="ENSCSEG00000015769.1"/>
</dbReference>
<evidence type="ECO:0000256" key="12">
    <source>
        <dbReference type="ARBA" id="ARBA00023204"/>
    </source>
</evidence>
<dbReference type="GO" id="GO:0141131">
    <property type="term" value="F:DNA N6-methyladenine demethylase activity"/>
    <property type="evidence" value="ECO:0007669"/>
    <property type="project" value="UniProtKB-EC"/>
</dbReference>
<feature type="binding site" evidence="33">
    <location>
        <position position="218"/>
    </location>
    <ligand>
        <name>Fe cation</name>
        <dbReference type="ChEBI" id="CHEBI:24875"/>
        <note>catalytic</note>
    </ligand>
</feature>
<comment type="catalytic activity">
    <reaction evidence="19">
        <text>N(1)-methyladenosine(58) in tRNA + 2-oxoglutarate + O2 = adenosine(58) in tRNA + formaldehyde + succinate + CO2</text>
        <dbReference type="Rhea" id="RHEA:79019"/>
        <dbReference type="Rhea" id="RHEA-COMP:10365"/>
        <dbReference type="Rhea" id="RHEA-COMP:10366"/>
        <dbReference type="ChEBI" id="CHEBI:15379"/>
        <dbReference type="ChEBI" id="CHEBI:16526"/>
        <dbReference type="ChEBI" id="CHEBI:16810"/>
        <dbReference type="ChEBI" id="CHEBI:16842"/>
        <dbReference type="ChEBI" id="CHEBI:30031"/>
        <dbReference type="ChEBI" id="CHEBI:74411"/>
        <dbReference type="ChEBI" id="CHEBI:74491"/>
    </reaction>
</comment>
<proteinExistence type="predicted"/>
<reference evidence="36 37" key="1">
    <citation type="journal article" date="2014" name="Nat. Genet.">
        <title>Whole-genome sequence of a flatfish provides insights into ZW sex chromosome evolution and adaptation to a benthic lifestyle.</title>
        <authorList>
            <person name="Chen S."/>
            <person name="Zhang G."/>
            <person name="Shao C."/>
            <person name="Huang Q."/>
            <person name="Liu G."/>
            <person name="Zhang P."/>
            <person name="Song W."/>
            <person name="An N."/>
            <person name="Chalopin D."/>
            <person name="Volff J.N."/>
            <person name="Hong Y."/>
            <person name="Li Q."/>
            <person name="Sha Z."/>
            <person name="Zhou H."/>
            <person name="Xie M."/>
            <person name="Yu Q."/>
            <person name="Liu Y."/>
            <person name="Xiang H."/>
            <person name="Wang N."/>
            <person name="Wu K."/>
            <person name="Yang C."/>
            <person name="Zhou Q."/>
            <person name="Liao X."/>
            <person name="Yang L."/>
            <person name="Hu Q."/>
            <person name="Zhang J."/>
            <person name="Meng L."/>
            <person name="Jin L."/>
            <person name="Tian Y."/>
            <person name="Lian J."/>
            <person name="Yang J."/>
            <person name="Miao G."/>
            <person name="Liu S."/>
            <person name="Liang Z."/>
            <person name="Yan F."/>
            <person name="Li Y."/>
            <person name="Sun B."/>
            <person name="Zhang H."/>
            <person name="Zhang J."/>
            <person name="Zhu Y."/>
            <person name="Du M."/>
            <person name="Zhao Y."/>
            <person name="Schartl M."/>
            <person name="Tang Q."/>
            <person name="Wang J."/>
        </authorList>
    </citation>
    <scope>NUCLEOTIDE SEQUENCE</scope>
</reference>
<dbReference type="GO" id="GO:0035513">
    <property type="term" value="P:oxidative RNA demethylation"/>
    <property type="evidence" value="ECO:0007669"/>
    <property type="project" value="TreeGrafter"/>
</dbReference>
<keyword evidence="8" id="KW-0560">Oxidoreductase</keyword>
<evidence type="ECO:0000256" key="3">
    <source>
        <dbReference type="ARBA" id="ARBA00022723"/>
    </source>
</evidence>
<name>A0A3P8WJ25_CYNSE</name>
<evidence type="ECO:0000256" key="23">
    <source>
        <dbReference type="ARBA" id="ARBA00066586"/>
    </source>
</evidence>
<dbReference type="EC" id="1.14.11.33" evidence="24"/>
<keyword evidence="12" id="KW-0234">DNA repair</keyword>
<keyword evidence="13" id="KW-0456">Lyase</keyword>
<evidence type="ECO:0000256" key="11">
    <source>
        <dbReference type="ARBA" id="ARBA00023163"/>
    </source>
</evidence>
<dbReference type="GO" id="GO:0140078">
    <property type="term" value="F:class I DNA-(apurinic or apyrimidinic site) endonuclease activity"/>
    <property type="evidence" value="ECO:0007669"/>
    <property type="project" value="UniProtKB-EC"/>
</dbReference>
<keyword evidence="9 33" id="KW-0408">Iron</keyword>
<accession>A0A3P8WJ25</accession>
<comment type="catalytic activity">
    <reaction evidence="18">
        <text>5-methylcytidine(34) in mitochondrial tRNA(Met) + 2 2-oxoglutarate + 2 O2 = 5-formylcytidine(34) in mitochondrial tRNA(Met) + 2 succinate + 2 CO2 + H2O</text>
        <dbReference type="Rhea" id="RHEA:54144"/>
        <dbReference type="Rhea" id="RHEA-COMP:13808"/>
        <dbReference type="Rhea" id="RHEA-COMP:13809"/>
        <dbReference type="ChEBI" id="CHEBI:15377"/>
        <dbReference type="ChEBI" id="CHEBI:15379"/>
        <dbReference type="ChEBI" id="CHEBI:16526"/>
        <dbReference type="ChEBI" id="CHEBI:16810"/>
        <dbReference type="ChEBI" id="CHEBI:30031"/>
        <dbReference type="ChEBI" id="CHEBI:74483"/>
        <dbReference type="ChEBI" id="CHEBI:138075"/>
    </reaction>
</comment>
<dbReference type="KEGG" id="csem:103383407"/>
<evidence type="ECO:0000256" key="10">
    <source>
        <dbReference type="ARBA" id="ARBA00023015"/>
    </source>
</evidence>
<dbReference type="GO" id="GO:0035515">
    <property type="term" value="F:oxidative RNA demethylase activity"/>
    <property type="evidence" value="ECO:0007669"/>
    <property type="project" value="TreeGrafter"/>
</dbReference>
<evidence type="ECO:0000256" key="25">
    <source>
        <dbReference type="ARBA" id="ARBA00071276"/>
    </source>
</evidence>
<dbReference type="InterPro" id="IPR004574">
    <property type="entry name" value="Alkb"/>
</dbReference>
<dbReference type="Pfam" id="PF13532">
    <property type="entry name" value="2OG-FeII_Oxy_2"/>
    <property type="match status" value="1"/>
</dbReference>
<comment type="subunit">
    <text evidence="22">Monomer. Interacts with DNAJB6.</text>
</comment>
<dbReference type="GO" id="GO:0008198">
    <property type="term" value="F:ferrous iron binding"/>
    <property type="evidence" value="ECO:0007669"/>
    <property type="project" value="TreeGrafter"/>
</dbReference>
<keyword evidence="7" id="KW-0223">Dioxygenase</keyword>
<evidence type="ECO:0000259" key="35">
    <source>
        <dbReference type="PROSITE" id="PS51471"/>
    </source>
</evidence>
<dbReference type="GO" id="GO:0042245">
    <property type="term" value="P:RNA repair"/>
    <property type="evidence" value="ECO:0007669"/>
    <property type="project" value="UniProtKB-KW"/>
</dbReference>
<dbReference type="STRING" id="244447.ENSCSEP00000024680"/>
<comment type="cofactor">
    <cofactor evidence="33">
        <name>Fe(2+)</name>
        <dbReference type="ChEBI" id="CHEBI:29033"/>
    </cofactor>
    <text evidence="33">Binds 1 Fe(2+) ion per subunit.</text>
</comment>
<reference evidence="36" key="3">
    <citation type="submission" date="2025-09" db="UniProtKB">
        <authorList>
            <consortium name="Ensembl"/>
        </authorList>
    </citation>
    <scope>IDENTIFICATION</scope>
</reference>
<dbReference type="GO" id="GO:0005634">
    <property type="term" value="C:nucleus"/>
    <property type="evidence" value="ECO:0007669"/>
    <property type="project" value="UniProtKB-SubCell"/>
</dbReference>
<dbReference type="SMR" id="A0A3P8WJ25"/>